<accession>A0AAD1FKE2</accession>
<dbReference type="Proteomes" id="UP000217792">
    <property type="component" value="Chromosome"/>
</dbReference>
<dbReference type="AlphaFoldDB" id="A0AAD1FKE2"/>
<gene>
    <name evidence="1" type="ORF">SITYG_15420</name>
</gene>
<protein>
    <submittedName>
        <fullName evidence="1">Uncharacterized protein</fullName>
    </submittedName>
</protein>
<sequence length="55" mass="6151">MSIVVGSLGTKWVSDQIGSLFLMVKAIKIGSLSTLVDYKKLISRKDHIGLFFFYV</sequence>
<proteinExistence type="predicted"/>
<name>A0AAD1FKE2_STRIT</name>
<reference evidence="1 2" key="1">
    <citation type="journal article" date="2017" name="Infect. Immun.">
        <title>Characterization of the Pathogenicity of Streptococcus intermedius TYG1620 Isolated from a Human Brain Abscess Based on the Complete Genome Sequence with Transcriptome Analysis and Transposon Mutagenesis in a Murine Subcutaneous Abscess Model.</title>
        <authorList>
            <person name="Hasegawa N."/>
            <person name="Sekizuka T."/>
            <person name="Sugi Y."/>
            <person name="Kawakami N."/>
            <person name="Ogasawara Y."/>
            <person name="Kato K."/>
            <person name="Yamashita A."/>
            <person name="Takeuchi F."/>
            <person name="Kuroda M."/>
        </authorList>
    </citation>
    <scope>NUCLEOTIDE SEQUENCE [LARGE SCALE GENOMIC DNA]</scope>
    <source>
        <strain evidence="1 2">TYG1620</strain>
    </source>
</reference>
<dbReference type="EMBL" id="AP014880">
    <property type="protein sequence ID" value="BAW17521.1"/>
    <property type="molecule type" value="Genomic_DNA"/>
</dbReference>
<organism evidence="1 2">
    <name type="scientific">Streptococcus intermedius</name>
    <dbReference type="NCBI Taxonomy" id="1338"/>
    <lineage>
        <taxon>Bacteria</taxon>
        <taxon>Bacillati</taxon>
        <taxon>Bacillota</taxon>
        <taxon>Bacilli</taxon>
        <taxon>Lactobacillales</taxon>
        <taxon>Streptococcaceae</taxon>
        <taxon>Streptococcus</taxon>
        <taxon>Streptococcus anginosus group</taxon>
    </lineage>
</organism>
<evidence type="ECO:0000313" key="1">
    <source>
        <dbReference type="EMBL" id="BAW17521.1"/>
    </source>
</evidence>
<evidence type="ECO:0000313" key="2">
    <source>
        <dbReference type="Proteomes" id="UP000217792"/>
    </source>
</evidence>